<evidence type="ECO:0000313" key="3">
    <source>
        <dbReference type="Proteomes" id="UP000271974"/>
    </source>
</evidence>
<feature type="compositionally biased region" description="Basic and acidic residues" evidence="1">
    <location>
        <begin position="372"/>
        <end position="383"/>
    </location>
</feature>
<evidence type="ECO:0000313" key="2">
    <source>
        <dbReference type="EMBL" id="RUS78305.1"/>
    </source>
</evidence>
<keyword evidence="3" id="KW-1185">Reference proteome</keyword>
<comment type="caution">
    <text evidence="2">The sequence shown here is derived from an EMBL/GenBank/DDBJ whole genome shotgun (WGS) entry which is preliminary data.</text>
</comment>
<feature type="region of interest" description="Disordered" evidence="1">
    <location>
        <begin position="335"/>
        <end position="405"/>
    </location>
</feature>
<feature type="compositionally biased region" description="Basic and acidic residues" evidence="1">
    <location>
        <begin position="110"/>
        <end position="139"/>
    </location>
</feature>
<dbReference type="AlphaFoldDB" id="A0A3S0ZI54"/>
<dbReference type="EMBL" id="RQTK01000519">
    <property type="protein sequence ID" value="RUS78305.1"/>
    <property type="molecule type" value="Genomic_DNA"/>
</dbReference>
<proteinExistence type="predicted"/>
<feature type="region of interest" description="Disordered" evidence="1">
    <location>
        <begin position="43"/>
        <end position="189"/>
    </location>
</feature>
<feature type="compositionally biased region" description="Acidic residues" evidence="1">
    <location>
        <begin position="52"/>
        <end position="64"/>
    </location>
</feature>
<organism evidence="2 3">
    <name type="scientific">Elysia chlorotica</name>
    <name type="common">Eastern emerald elysia</name>
    <name type="synonym">Sea slug</name>
    <dbReference type="NCBI Taxonomy" id="188477"/>
    <lineage>
        <taxon>Eukaryota</taxon>
        <taxon>Metazoa</taxon>
        <taxon>Spiralia</taxon>
        <taxon>Lophotrochozoa</taxon>
        <taxon>Mollusca</taxon>
        <taxon>Gastropoda</taxon>
        <taxon>Heterobranchia</taxon>
        <taxon>Euthyneura</taxon>
        <taxon>Panpulmonata</taxon>
        <taxon>Sacoglossa</taxon>
        <taxon>Placobranchoidea</taxon>
        <taxon>Plakobranchidae</taxon>
        <taxon>Elysia</taxon>
    </lineage>
</organism>
<feature type="compositionally biased region" description="Basic and acidic residues" evidence="1">
    <location>
        <begin position="65"/>
        <end position="79"/>
    </location>
</feature>
<reference evidence="2 3" key="1">
    <citation type="submission" date="2019-01" db="EMBL/GenBank/DDBJ databases">
        <title>A draft genome assembly of the solar-powered sea slug Elysia chlorotica.</title>
        <authorList>
            <person name="Cai H."/>
            <person name="Li Q."/>
            <person name="Fang X."/>
            <person name="Li J."/>
            <person name="Curtis N.E."/>
            <person name="Altenburger A."/>
            <person name="Shibata T."/>
            <person name="Feng M."/>
            <person name="Maeda T."/>
            <person name="Schwartz J.A."/>
            <person name="Shigenobu S."/>
            <person name="Lundholm N."/>
            <person name="Nishiyama T."/>
            <person name="Yang H."/>
            <person name="Hasebe M."/>
            <person name="Li S."/>
            <person name="Pierce S.K."/>
            <person name="Wang J."/>
        </authorList>
    </citation>
    <scope>NUCLEOTIDE SEQUENCE [LARGE SCALE GENOMIC DNA]</scope>
    <source>
        <strain evidence="2">EC2010</strain>
        <tissue evidence="2">Whole organism of an adult</tissue>
    </source>
</reference>
<sequence length="405" mass="43378">MPDKLKEIFVSLGLHSNRRSLKTIPSLVGDLQAMQNKIKAADLANGRLLSTSEEEGGMSSEGEEWSSKPAEKVPVKEETTPNNKAPKKRGRKPKVENEQDESSAAGKAAGKKEKGKVKLENGVKNGRVEKKSSKPTEKKKVAKVLKKLKPDKADTSVLKPVNRKPKDNNDVLKANSLNGESDRVSKNVKNAGCRRLATKAAALVKKAVTLKKPTASTVRVNNSKDKKASVPENNGKPKSPTTVKEVKVVAKRGRPPKAKQIPDPKGNQKPKLNGQKISDKTSRLTKNIHSATRKSAALTSVLAKKKAVSKEKAQSQGKNIKLPNGKVSAISNKLDKGSSAANGKNKLIKGNPVAGRNNRVVKGNSAAGRNRAVQEKSSSDGKKVSLGARTKGAVTVTRGSLRVRK</sequence>
<dbReference type="Proteomes" id="UP000271974">
    <property type="component" value="Unassembled WGS sequence"/>
</dbReference>
<gene>
    <name evidence="2" type="ORF">EGW08_013940</name>
</gene>
<feature type="region of interest" description="Disordered" evidence="1">
    <location>
        <begin position="211"/>
        <end position="300"/>
    </location>
</feature>
<name>A0A3S0ZI54_ELYCH</name>
<accession>A0A3S0ZI54</accession>
<evidence type="ECO:0000256" key="1">
    <source>
        <dbReference type="SAM" id="MobiDB-lite"/>
    </source>
</evidence>
<protein>
    <submittedName>
        <fullName evidence="2">Uncharacterized protein</fullName>
    </submittedName>
</protein>